<dbReference type="EMBL" id="DTEN01000026">
    <property type="protein sequence ID" value="HGI74177.1"/>
    <property type="molecule type" value="Genomic_DNA"/>
</dbReference>
<protein>
    <recommendedName>
        <fullName evidence="7">IS256 family transposase</fullName>
    </recommendedName>
</protein>
<proteinExistence type="inferred from homology"/>
<name>A0A7V4DG63_9BACT</name>
<dbReference type="Pfam" id="PF00872">
    <property type="entry name" value="Transposase_mut"/>
    <property type="match status" value="1"/>
</dbReference>
<dbReference type="GO" id="GO:0004803">
    <property type="term" value="F:transposase activity"/>
    <property type="evidence" value="ECO:0007669"/>
    <property type="project" value="InterPro"/>
</dbReference>
<evidence type="ECO:0000256" key="2">
    <source>
        <dbReference type="ARBA" id="ARBA00010961"/>
    </source>
</evidence>
<accession>A0A7V4DG63</accession>
<dbReference type="InterPro" id="IPR001207">
    <property type="entry name" value="Transposase_mutator"/>
</dbReference>
<evidence type="ECO:0000256" key="3">
    <source>
        <dbReference type="ARBA" id="ARBA00022578"/>
    </source>
</evidence>
<dbReference type="GO" id="GO:0003677">
    <property type="term" value="F:DNA binding"/>
    <property type="evidence" value="ECO:0007669"/>
    <property type="project" value="UniProtKB-KW"/>
</dbReference>
<evidence type="ECO:0000256" key="5">
    <source>
        <dbReference type="ARBA" id="ARBA00023172"/>
    </source>
</evidence>
<organism evidence="6">
    <name type="scientific">Candidatus Caldatribacterium californiense</name>
    <dbReference type="NCBI Taxonomy" id="1454726"/>
    <lineage>
        <taxon>Bacteria</taxon>
        <taxon>Pseudomonadati</taxon>
        <taxon>Atribacterota</taxon>
        <taxon>Atribacteria</taxon>
        <taxon>Atribacterales</taxon>
        <taxon>Candidatus Caldatribacteriaceae</taxon>
        <taxon>Candidatus Caldatribacterium</taxon>
    </lineage>
</organism>
<reference evidence="6" key="1">
    <citation type="journal article" date="2020" name="mSystems">
        <title>Genome- and Community-Level Interaction Insights into Carbon Utilization and Element Cycling Functions of Hydrothermarchaeota in Hydrothermal Sediment.</title>
        <authorList>
            <person name="Zhou Z."/>
            <person name="Liu Y."/>
            <person name="Xu W."/>
            <person name="Pan J."/>
            <person name="Luo Z.H."/>
            <person name="Li M."/>
        </authorList>
    </citation>
    <scope>NUCLEOTIDE SEQUENCE [LARGE SCALE GENOMIC DNA]</scope>
    <source>
        <strain evidence="6">SpSt-716</strain>
    </source>
</reference>
<keyword evidence="3" id="KW-0815">Transposition</keyword>
<dbReference type="AlphaFoldDB" id="A0A7V4DG63"/>
<evidence type="ECO:0000313" key="6">
    <source>
        <dbReference type="EMBL" id="HGI74177.1"/>
    </source>
</evidence>
<gene>
    <name evidence="6" type="ORF">ENU96_00630</name>
</gene>
<comment type="caution">
    <text evidence="6">The sequence shown here is derived from an EMBL/GenBank/DDBJ whole genome shotgun (WGS) entry which is preliminary data.</text>
</comment>
<sequence>MERLAKEVKRRTKVVEVFCSEEAAEKLLYLVLSALNEAWGSRRLRGFAEIQMGSYHADRTQ</sequence>
<comment type="similarity">
    <text evidence="2">Belongs to the transposase mutator family.</text>
</comment>
<comment type="function">
    <text evidence="1">Required for the transposition of the insertion element.</text>
</comment>
<evidence type="ECO:0008006" key="7">
    <source>
        <dbReference type="Google" id="ProtNLM"/>
    </source>
</evidence>
<dbReference type="GO" id="GO:0006313">
    <property type="term" value="P:DNA transposition"/>
    <property type="evidence" value="ECO:0007669"/>
    <property type="project" value="InterPro"/>
</dbReference>
<evidence type="ECO:0000256" key="4">
    <source>
        <dbReference type="ARBA" id="ARBA00023125"/>
    </source>
</evidence>
<keyword evidence="5" id="KW-0233">DNA recombination</keyword>
<evidence type="ECO:0000256" key="1">
    <source>
        <dbReference type="ARBA" id="ARBA00002190"/>
    </source>
</evidence>
<keyword evidence="4" id="KW-0238">DNA-binding</keyword>